<keyword evidence="6" id="KW-1185">Reference proteome</keyword>
<sequence length="505" mass="54817">MAMAGNHSAVSPWNQVVRGGESESVLAAPSSAMESAVAVEPSLPSGSTAVSTSLSVEDSCSTAESSKNGGNKGRAAKKPAWNKPSSNGGASEVKLVMDAVSWPALSESTRVAIKSESSSKGLLDGSSSSVLQSQGMGSSSSSQRQVNDNASANHMVPSPNRQKPFKHNSPNVFSNGGHPQPPASQALTATTGSHYQPPIEHAQRSAFVSNDRPQQRNSFRNRNSGSHQRGDGSHHHNYGNRRDQDWNTQRNFNGRDPQMPPRVGPRFPRPPPPPPNAPQFIHTAPVRAFGGPIGFHDVVPPIVYLQQPPSHPNLLRGVHYGPPMPPQTLFYTGPDPQLHTRIVTQINYYFSNENLIKDTFLRQNMDDQGWVPIRLIAGFNKVMHLTDNIQVILDAVRSSSVVEVQGDKIRRRNDWRRWIIPPTVQFPNTADSSIQGTVNQDSLSERVQNITLRTTNHDGTSELDAHTDLSEHTLGEFNNPLQFSNSQSTGQSGIQGADHPVSAGN</sequence>
<evidence type="ECO:0000259" key="4">
    <source>
        <dbReference type="PROSITE" id="PS50961"/>
    </source>
</evidence>
<dbReference type="FunFam" id="1.10.10.10:FF:000131">
    <property type="entry name" value="la-related protein 1B isoform X2"/>
    <property type="match status" value="1"/>
</dbReference>
<dbReference type="Gramene" id="arahy.Tifrunner.gnm2.ann2.Ah15g042500.1">
    <property type="protein sequence ID" value="arahy.Tifrunner.gnm2.ann2.Ah15g042500.1-CDS"/>
    <property type="gene ID" value="arahy.Tifrunner.gnm2.ann2.Ah15g042500"/>
</dbReference>
<dbReference type="SUPFAM" id="SSF46785">
    <property type="entry name" value="Winged helix' DNA-binding domain"/>
    <property type="match status" value="1"/>
</dbReference>
<dbReference type="STRING" id="3818.A0A444WUQ2"/>
<dbReference type="OrthoDB" id="340227at2759"/>
<evidence type="ECO:0000313" key="6">
    <source>
        <dbReference type="Proteomes" id="UP000289738"/>
    </source>
</evidence>
<evidence type="ECO:0000256" key="3">
    <source>
        <dbReference type="SAM" id="MobiDB-lite"/>
    </source>
</evidence>
<feature type="compositionally biased region" description="Polar residues" evidence="3">
    <location>
        <begin position="479"/>
        <end position="494"/>
    </location>
</feature>
<feature type="domain" description="HTH La-type RNA-binding" evidence="4">
    <location>
        <begin position="332"/>
        <end position="421"/>
    </location>
</feature>
<keyword evidence="1 2" id="KW-0694">RNA-binding</keyword>
<dbReference type="GO" id="GO:0003723">
    <property type="term" value="F:RNA binding"/>
    <property type="evidence" value="ECO:0007669"/>
    <property type="project" value="UniProtKB-UniRule"/>
</dbReference>
<dbReference type="AlphaFoldDB" id="A0A444WUQ2"/>
<evidence type="ECO:0000256" key="1">
    <source>
        <dbReference type="ARBA" id="ARBA00022884"/>
    </source>
</evidence>
<feature type="compositionally biased region" description="Polar residues" evidence="3">
    <location>
        <begin position="183"/>
        <end position="194"/>
    </location>
</feature>
<dbReference type="Pfam" id="PF05383">
    <property type="entry name" value="La"/>
    <property type="match status" value="1"/>
</dbReference>
<dbReference type="PROSITE" id="PS50961">
    <property type="entry name" value="HTH_LA"/>
    <property type="match status" value="1"/>
</dbReference>
<feature type="compositionally biased region" description="Low complexity" evidence="3">
    <location>
        <begin position="115"/>
        <end position="143"/>
    </location>
</feature>
<comment type="caution">
    <text evidence="5">The sequence shown here is derived from an EMBL/GenBank/DDBJ whole genome shotgun (WGS) entry which is preliminary data.</text>
</comment>
<dbReference type="SMR" id="A0A444WUQ2"/>
<dbReference type="EMBL" id="SDMP01000021">
    <property type="protein sequence ID" value="RYQ81144.1"/>
    <property type="molecule type" value="Genomic_DNA"/>
</dbReference>
<protein>
    <recommendedName>
        <fullName evidence="4">HTH La-type RNA-binding domain-containing protein</fullName>
    </recommendedName>
</protein>
<reference evidence="5 6" key="1">
    <citation type="submission" date="2019-01" db="EMBL/GenBank/DDBJ databases">
        <title>Sequencing of cultivated peanut Arachis hypogaea provides insights into genome evolution and oil improvement.</title>
        <authorList>
            <person name="Chen X."/>
        </authorList>
    </citation>
    <scope>NUCLEOTIDE SEQUENCE [LARGE SCALE GENOMIC DNA]</scope>
    <source>
        <strain evidence="6">cv. Fuhuasheng</strain>
        <tissue evidence="5">Leaves</tissue>
    </source>
</reference>
<organism evidence="5 6">
    <name type="scientific">Arachis hypogaea</name>
    <name type="common">Peanut</name>
    <dbReference type="NCBI Taxonomy" id="3818"/>
    <lineage>
        <taxon>Eukaryota</taxon>
        <taxon>Viridiplantae</taxon>
        <taxon>Streptophyta</taxon>
        <taxon>Embryophyta</taxon>
        <taxon>Tracheophyta</taxon>
        <taxon>Spermatophyta</taxon>
        <taxon>Magnoliopsida</taxon>
        <taxon>eudicotyledons</taxon>
        <taxon>Gunneridae</taxon>
        <taxon>Pentapetalae</taxon>
        <taxon>rosids</taxon>
        <taxon>fabids</taxon>
        <taxon>Fabales</taxon>
        <taxon>Fabaceae</taxon>
        <taxon>Papilionoideae</taxon>
        <taxon>50 kb inversion clade</taxon>
        <taxon>dalbergioids sensu lato</taxon>
        <taxon>Dalbergieae</taxon>
        <taxon>Pterocarpus clade</taxon>
        <taxon>Arachis</taxon>
    </lineage>
</organism>
<dbReference type="SMART" id="SM00715">
    <property type="entry name" value="LA"/>
    <property type="match status" value="1"/>
</dbReference>
<feature type="compositionally biased region" description="Basic and acidic residues" evidence="3">
    <location>
        <begin position="228"/>
        <end position="245"/>
    </location>
</feature>
<dbReference type="Gene3D" id="1.10.10.10">
    <property type="entry name" value="Winged helix-like DNA-binding domain superfamily/Winged helix DNA-binding domain"/>
    <property type="match status" value="1"/>
</dbReference>
<dbReference type="Proteomes" id="UP000289738">
    <property type="component" value="Unassembled WGS sequence"/>
</dbReference>
<feature type="compositionally biased region" description="Polar residues" evidence="3">
    <location>
        <begin position="206"/>
        <end position="227"/>
    </location>
</feature>
<dbReference type="PANTHER" id="PTHR22792:SF169">
    <property type="entry name" value="ATP SYNTHASE, A SUBUNIT"/>
    <property type="match status" value="1"/>
</dbReference>
<dbReference type="Gramene" id="arahy.Tifrunner.gnm2.ann2.Ah05g042500.1">
    <property type="protein sequence ID" value="arahy.Tifrunner.gnm2.ann2.Ah05g042500.1-CDS"/>
    <property type="gene ID" value="arahy.Tifrunner.gnm2.ann2.Ah05g042500"/>
</dbReference>
<feature type="region of interest" description="Disordered" evidence="3">
    <location>
        <begin position="475"/>
        <end position="505"/>
    </location>
</feature>
<evidence type="ECO:0000313" key="5">
    <source>
        <dbReference type="EMBL" id="RYQ81144.1"/>
    </source>
</evidence>
<dbReference type="InterPro" id="IPR045180">
    <property type="entry name" value="La_dom_prot"/>
</dbReference>
<evidence type="ECO:0000256" key="2">
    <source>
        <dbReference type="PROSITE-ProRule" id="PRU00332"/>
    </source>
</evidence>
<dbReference type="InterPro" id="IPR036390">
    <property type="entry name" value="WH_DNA-bd_sf"/>
</dbReference>
<feature type="compositionally biased region" description="Pro residues" evidence="3">
    <location>
        <begin position="258"/>
        <end position="277"/>
    </location>
</feature>
<dbReference type="CDD" id="cd07323">
    <property type="entry name" value="LAM"/>
    <property type="match status" value="1"/>
</dbReference>
<dbReference type="InterPro" id="IPR036388">
    <property type="entry name" value="WH-like_DNA-bd_sf"/>
</dbReference>
<proteinExistence type="predicted"/>
<dbReference type="InterPro" id="IPR006630">
    <property type="entry name" value="La_HTH"/>
</dbReference>
<dbReference type="PANTHER" id="PTHR22792">
    <property type="entry name" value="LUPUS LA PROTEIN-RELATED"/>
    <property type="match status" value="1"/>
</dbReference>
<name>A0A444WUQ2_ARAHY</name>
<feature type="compositionally biased region" description="Polar residues" evidence="3">
    <location>
        <begin position="44"/>
        <end position="66"/>
    </location>
</feature>
<accession>A0A444WUQ2</accession>
<feature type="region of interest" description="Disordered" evidence="3">
    <location>
        <begin position="115"/>
        <end position="282"/>
    </location>
</feature>
<gene>
    <name evidence="5" type="ORF">Ahy_Scaffold1g107152</name>
</gene>
<feature type="region of interest" description="Disordered" evidence="3">
    <location>
        <begin position="1"/>
        <end position="90"/>
    </location>
</feature>